<gene>
    <name evidence="1" type="ORF">KAF25_005581</name>
</gene>
<comment type="caution">
    <text evidence="1">The sequence shown here is derived from an EMBL/GenBank/DDBJ whole genome shotgun (WGS) entry which is preliminary data.</text>
</comment>
<organism evidence="1 2">
    <name type="scientific">Fusarium avenaceum</name>
    <dbReference type="NCBI Taxonomy" id="40199"/>
    <lineage>
        <taxon>Eukaryota</taxon>
        <taxon>Fungi</taxon>
        <taxon>Dikarya</taxon>
        <taxon>Ascomycota</taxon>
        <taxon>Pezizomycotina</taxon>
        <taxon>Sordariomycetes</taxon>
        <taxon>Hypocreomycetidae</taxon>
        <taxon>Hypocreales</taxon>
        <taxon>Nectriaceae</taxon>
        <taxon>Fusarium</taxon>
        <taxon>Fusarium tricinctum species complex</taxon>
    </lineage>
</organism>
<dbReference type="AlphaFoldDB" id="A0A9P7H482"/>
<dbReference type="Proteomes" id="UP000782241">
    <property type="component" value="Unassembled WGS sequence"/>
</dbReference>
<accession>A0A9P7H482</accession>
<dbReference type="EMBL" id="JAGPUO010000007">
    <property type="protein sequence ID" value="KAG5661459.1"/>
    <property type="molecule type" value="Genomic_DNA"/>
</dbReference>
<protein>
    <submittedName>
        <fullName evidence="1">Uncharacterized protein</fullName>
    </submittedName>
</protein>
<proteinExistence type="predicted"/>
<sequence>MILGYQFVIIRDGVAWLFKTISLWGRYAYTLTKSLCCTARHITAFEIPLTALERVMLDWCENRPHNGVADRHDFNYAHGQAVMCSRFRVPENGYFAVGLAW</sequence>
<reference evidence="1" key="1">
    <citation type="submission" date="2021-04" db="EMBL/GenBank/DDBJ databases">
        <title>Draft genome of Fusarium avenaceum strain F156N33, isolated from an atmospheric sample in Virginia.</title>
        <authorList>
            <person name="Yang S."/>
            <person name="Vinatzer B.A."/>
            <person name="Coleman J."/>
        </authorList>
    </citation>
    <scope>NUCLEOTIDE SEQUENCE</scope>
    <source>
        <strain evidence="1">F156N33</strain>
    </source>
</reference>
<keyword evidence="2" id="KW-1185">Reference proteome</keyword>
<name>A0A9P7H482_9HYPO</name>
<evidence type="ECO:0000313" key="2">
    <source>
        <dbReference type="Proteomes" id="UP000782241"/>
    </source>
</evidence>
<evidence type="ECO:0000313" key="1">
    <source>
        <dbReference type="EMBL" id="KAG5661459.1"/>
    </source>
</evidence>